<keyword evidence="6" id="KW-0645">Protease</keyword>
<accession>A0A367XWN2</accession>
<dbReference type="PROSITE" id="PS51767">
    <property type="entry name" value="PEPTIDASE_A1"/>
    <property type="match status" value="1"/>
</dbReference>
<dbReference type="EMBL" id="QLNQ01000028">
    <property type="protein sequence ID" value="RCK58036.1"/>
    <property type="molecule type" value="Genomic_DNA"/>
</dbReference>
<dbReference type="Proteomes" id="UP000253472">
    <property type="component" value="Unassembled WGS sequence"/>
</dbReference>
<keyword evidence="4" id="KW-1015">Disulfide bond</keyword>
<dbReference type="GO" id="GO:0004190">
    <property type="term" value="F:aspartic-type endopeptidase activity"/>
    <property type="evidence" value="ECO:0007669"/>
    <property type="project" value="UniProtKB-KW"/>
</dbReference>
<feature type="domain" description="Peptidase A1" evidence="8">
    <location>
        <begin position="47"/>
        <end position="366"/>
    </location>
</feature>
<dbReference type="InterPro" id="IPR001969">
    <property type="entry name" value="Aspartic_peptidase_AS"/>
</dbReference>
<evidence type="ECO:0000256" key="5">
    <source>
        <dbReference type="PIRSR" id="PIRSR601461-1"/>
    </source>
</evidence>
<comment type="caution">
    <text evidence="9">The sequence shown here is derived from an EMBL/GenBank/DDBJ whole genome shotgun (WGS) entry which is preliminary data.</text>
</comment>
<protein>
    <submittedName>
        <fullName evidence="9">Candidapepsin-10</fullName>
    </submittedName>
</protein>
<keyword evidence="6" id="KW-0378">Hydrolase</keyword>
<evidence type="ECO:0000259" key="8">
    <source>
        <dbReference type="PROSITE" id="PS51767"/>
    </source>
</evidence>
<evidence type="ECO:0000256" key="3">
    <source>
        <dbReference type="ARBA" id="ARBA00022750"/>
    </source>
</evidence>
<dbReference type="PRINTS" id="PR00792">
    <property type="entry name" value="PEPSIN"/>
</dbReference>
<dbReference type="OrthoDB" id="771136at2759"/>
<dbReference type="InterPro" id="IPR033121">
    <property type="entry name" value="PEPTIDASE_A1"/>
</dbReference>
<dbReference type="SUPFAM" id="SSF50630">
    <property type="entry name" value="Acid proteases"/>
    <property type="match status" value="1"/>
</dbReference>
<keyword evidence="3 6" id="KW-0064">Aspartyl protease</keyword>
<dbReference type="PANTHER" id="PTHR47966">
    <property type="entry name" value="BETA-SITE APP-CLEAVING ENZYME, ISOFORM A-RELATED"/>
    <property type="match status" value="1"/>
</dbReference>
<dbReference type="InterPro" id="IPR021109">
    <property type="entry name" value="Peptidase_aspartic_dom_sf"/>
</dbReference>
<proteinExistence type="inferred from homology"/>
<dbReference type="Gene3D" id="2.40.70.10">
    <property type="entry name" value="Acid Proteases"/>
    <property type="match status" value="2"/>
</dbReference>
<feature type="active site" evidence="5">
    <location>
        <position position="261"/>
    </location>
</feature>
<evidence type="ECO:0000256" key="2">
    <source>
        <dbReference type="ARBA" id="ARBA00022729"/>
    </source>
</evidence>
<keyword evidence="2 7" id="KW-0732">Signal</keyword>
<feature type="signal peptide" evidence="7">
    <location>
        <begin position="1"/>
        <end position="15"/>
    </location>
</feature>
<feature type="active site" evidence="5">
    <location>
        <position position="65"/>
    </location>
</feature>
<evidence type="ECO:0000256" key="4">
    <source>
        <dbReference type="ARBA" id="ARBA00023157"/>
    </source>
</evidence>
<gene>
    <name evidence="9" type="primary">SAP10_1</name>
    <name evidence="9" type="ORF">Cantr_06454</name>
</gene>
<dbReference type="GO" id="GO:0005576">
    <property type="term" value="C:extracellular region"/>
    <property type="evidence" value="ECO:0007669"/>
    <property type="project" value="UniProtKB-ARBA"/>
</dbReference>
<dbReference type="PANTHER" id="PTHR47966:SF51">
    <property type="entry name" value="BETA-SITE APP-CLEAVING ENZYME, ISOFORM A-RELATED"/>
    <property type="match status" value="1"/>
</dbReference>
<evidence type="ECO:0000256" key="1">
    <source>
        <dbReference type="ARBA" id="ARBA00007447"/>
    </source>
</evidence>
<dbReference type="STRING" id="5486.A0A367XWN2"/>
<dbReference type="PROSITE" id="PS00141">
    <property type="entry name" value="ASP_PROTEASE"/>
    <property type="match status" value="1"/>
</dbReference>
<name>A0A367XWN2_9ASCO</name>
<evidence type="ECO:0000313" key="10">
    <source>
        <dbReference type="Proteomes" id="UP000253472"/>
    </source>
</evidence>
<organism evidence="9 10">
    <name type="scientific">Candida viswanathii</name>
    <dbReference type="NCBI Taxonomy" id="5486"/>
    <lineage>
        <taxon>Eukaryota</taxon>
        <taxon>Fungi</taxon>
        <taxon>Dikarya</taxon>
        <taxon>Ascomycota</taxon>
        <taxon>Saccharomycotina</taxon>
        <taxon>Pichiomycetes</taxon>
        <taxon>Debaryomycetaceae</taxon>
        <taxon>Candida/Lodderomyces clade</taxon>
        <taxon>Candida</taxon>
    </lineage>
</organism>
<dbReference type="Pfam" id="PF00026">
    <property type="entry name" value="Asp"/>
    <property type="match status" value="1"/>
</dbReference>
<evidence type="ECO:0000313" key="9">
    <source>
        <dbReference type="EMBL" id="RCK58036.1"/>
    </source>
</evidence>
<dbReference type="GO" id="GO:0006508">
    <property type="term" value="P:proteolysis"/>
    <property type="evidence" value="ECO:0007669"/>
    <property type="project" value="UniProtKB-KW"/>
</dbReference>
<dbReference type="InterPro" id="IPR001461">
    <property type="entry name" value="Aspartic_peptidase_A1"/>
</dbReference>
<evidence type="ECO:0000256" key="7">
    <source>
        <dbReference type="SAM" id="SignalP"/>
    </source>
</evidence>
<dbReference type="AlphaFoldDB" id="A0A367XWN2"/>
<reference evidence="9 10" key="1">
    <citation type="submission" date="2018-06" db="EMBL/GenBank/DDBJ databases">
        <title>Whole genome sequencing of Candida tropicalis (genome annotated by CSBL at Korea University).</title>
        <authorList>
            <person name="Ahn J."/>
        </authorList>
    </citation>
    <scope>NUCLEOTIDE SEQUENCE [LARGE SCALE GENOMIC DNA]</scope>
    <source>
        <strain evidence="9 10">ATCC 20962</strain>
    </source>
</reference>
<keyword evidence="10" id="KW-1185">Reference proteome</keyword>
<sequence>MNLLLLACYIVAVSCRSLQLDLHQVSKTPRHHKREIGLPLNHHPIYFGVDLGFGSRNETLEVNVDTGSSDLWVPDASGVCTPEQQPATRWCPLMGFNWQDSTSFVRTFDWFYRGYGDGTSARGFIGEDTVWMGDIRVNNTIFAVAYTDNDGGILGLGSPELETTYASNGTMYENFPQRLKSQGIIDRVLYSVELHRATPAGTLLFGAVDHKKYVENLVTLPVLPGPGGLRDRFIVQVDSILLGEDGKIATLVSLSCTALLDTGCSHTLIAPHMISKISKLLGGEGDAESGDTANSTLVKDKKLHITFPGKTIDVPLNLGPADEDGMSDLYYISQDLSTNFDIIIGQDVLTQMYLVFDLESLEISVARQSTSTESDIEVVGADGKFNKTTTYKRQRGAANPTKIVSTYLLLLSLFVTLSACL</sequence>
<evidence type="ECO:0000256" key="6">
    <source>
        <dbReference type="RuleBase" id="RU000454"/>
    </source>
</evidence>
<feature type="chain" id="PRO_5016793211" evidence="7">
    <location>
        <begin position="16"/>
        <end position="421"/>
    </location>
</feature>
<comment type="similarity">
    <text evidence="1 6">Belongs to the peptidase A1 family.</text>
</comment>